<comment type="similarity">
    <text evidence="2 13">Belongs to the Nth/MutY family.</text>
</comment>
<comment type="caution">
    <text evidence="15">The sequence shown here is derived from an EMBL/GenBank/DDBJ whole genome shotgun (WGS) entry which is preliminary data.</text>
</comment>
<dbReference type="Pfam" id="PF00633">
    <property type="entry name" value="HHH"/>
    <property type="match status" value="1"/>
</dbReference>
<evidence type="ECO:0000256" key="8">
    <source>
        <dbReference type="ARBA" id="ARBA00023004"/>
    </source>
</evidence>
<gene>
    <name evidence="13" type="primary">NTH1</name>
    <name evidence="15" type="ORF">PACLA_8A017770</name>
</gene>
<comment type="subcellular location">
    <subcellularLocation>
        <location evidence="13">Nucleus</location>
    </subcellularLocation>
    <subcellularLocation>
        <location evidence="13">Mitochondrion</location>
    </subcellularLocation>
</comment>
<keyword evidence="8" id="KW-0408">Iron</keyword>
<dbReference type="FunFam" id="1.10.1670.10:FF:000003">
    <property type="entry name" value="Endonuclease III homolog"/>
    <property type="match status" value="1"/>
</dbReference>
<dbReference type="GO" id="GO:0006285">
    <property type="term" value="P:base-excision repair, AP site formation"/>
    <property type="evidence" value="ECO:0007669"/>
    <property type="project" value="UniProtKB-UniRule"/>
</dbReference>
<keyword evidence="11 13" id="KW-0456">Lyase</keyword>
<dbReference type="SUPFAM" id="SSF48150">
    <property type="entry name" value="DNA-glycosylase"/>
    <property type="match status" value="1"/>
</dbReference>
<dbReference type="InterPro" id="IPR030841">
    <property type="entry name" value="NTH1"/>
</dbReference>
<dbReference type="GO" id="GO:0046872">
    <property type="term" value="F:metal ion binding"/>
    <property type="evidence" value="ECO:0007669"/>
    <property type="project" value="UniProtKB-KW"/>
</dbReference>
<comment type="catalytic activity">
    <reaction evidence="13">
        <text>2'-deoxyribonucleotide-(2'-deoxyribose 5'-phosphate)-2'-deoxyribonucleotide-DNA = a 3'-end 2'-deoxyribonucleotide-(2,3-dehydro-2,3-deoxyribose 5'-phosphate)-DNA + a 5'-end 5'-phospho-2'-deoxyribonucleoside-DNA + H(+)</text>
        <dbReference type="Rhea" id="RHEA:66592"/>
        <dbReference type="Rhea" id="RHEA-COMP:13180"/>
        <dbReference type="Rhea" id="RHEA-COMP:16897"/>
        <dbReference type="Rhea" id="RHEA-COMP:17067"/>
        <dbReference type="ChEBI" id="CHEBI:15378"/>
        <dbReference type="ChEBI" id="CHEBI:136412"/>
        <dbReference type="ChEBI" id="CHEBI:157695"/>
        <dbReference type="ChEBI" id="CHEBI:167181"/>
        <dbReference type="EC" id="4.2.99.18"/>
    </reaction>
</comment>
<keyword evidence="4" id="KW-0479">Metal-binding</keyword>
<dbReference type="GO" id="GO:0000703">
    <property type="term" value="F:oxidized pyrimidine nucleobase lesion DNA N-glycosylase activity"/>
    <property type="evidence" value="ECO:0007669"/>
    <property type="project" value="UniProtKB-UniRule"/>
</dbReference>
<keyword evidence="7" id="KW-0809">Transit peptide</keyword>
<comment type="cofactor">
    <cofactor evidence="1">
        <name>[4Fe-4S] cluster</name>
        <dbReference type="ChEBI" id="CHEBI:49883"/>
    </cofactor>
</comment>
<evidence type="ECO:0000256" key="9">
    <source>
        <dbReference type="ARBA" id="ARBA00023014"/>
    </source>
</evidence>
<dbReference type="AlphaFoldDB" id="A0A7D9DKL1"/>
<evidence type="ECO:0000256" key="5">
    <source>
        <dbReference type="ARBA" id="ARBA00022763"/>
    </source>
</evidence>
<evidence type="ECO:0000256" key="1">
    <source>
        <dbReference type="ARBA" id="ARBA00001966"/>
    </source>
</evidence>
<keyword evidence="6 13" id="KW-0378">Hydrolase</keyword>
<dbReference type="InterPro" id="IPR011257">
    <property type="entry name" value="DNA_glycosylase"/>
</dbReference>
<keyword evidence="15" id="KW-0540">Nuclease</keyword>
<dbReference type="GO" id="GO:0140078">
    <property type="term" value="F:class I DNA-(apurinic or apyrimidinic site) endonuclease activity"/>
    <property type="evidence" value="ECO:0007669"/>
    <property type="project" value="UniProtKB-EC"/>
</dbReference>
<dbReference type="GO" id="GO:0051539">
    <property type="term" value="F:4 iron, 4 sulfur cluster binding"/>
    <property type="evidence" value="ECO:0007669"/>
    <property type="project" value="UniProtKB-KW"/>
</dbReference>
<dbReference type="FunFam" id="1.10.340.30:FF:000005">
    <property type="entry name" value="Endonuclease III-like protein 1"/>
    <property type="match status" value="1"/>
</dbReference>
<proteinExistence type="inferred from homology"/>
<dbReference type="GO" id="GO:0005634">
    <property type="term" value="C:nucleus"/>
    <property type="evidence" value="ECO:0007669"/>
    <property type="project" value="UniProtKB-SubCell"/>
</dbReference>
<evidence type="ECO:0000313" key="15">
    <source>
        <dbReference type="EMBL" id="CAB3986986.1"/>
    </source>
</evidence>
<dbReference type="EC" id="3.2.2.-" evidence="13"/>
<keyword evidence="15" id="KW-0255">Endonuclease</keyword>
<keyword evidence="13" id="KW-0496">Mitochondrion</keyword>
<protein>
    <recommendedName>
        <fullName evidence="13">Endonuclease III homolog</fullName>
        <ecNumber evidence="13">3.2.2.-</ecNumber>
        <ecNumber evidence="13">4.2.99.18</ecNumber>
    </recommendedName>
    <alternativeName>
        <fullName evidence="13">Bifunctional DNA N-glycosylase/DNA-(apurinic or apyrimidinic site) lyase</fullName>
        <shortName evidence="13">DNA glycosylase/AP lyase</shortName>
    </alternativeName>
</protein>
<dbReference type="GO" id="GO:0006289">
    <property type="term" value="P:nucleotide-excision repair"/>
    <property type="evidence" value="ECO:0007669"/>
    <property type="project" value="TreeGrafter"/>
</dbReference>
<keyword evidence="5 13" id="KW-0227">DNA damage</keyword>
<dbReference type="PANTHER" id="PTHR43286">
    <property type="entry name" value="ENDONUCLEASE III-LIKE PROTEIN 1"/>
    <property type="match status" value="1"/>
</dbReference>
<feature type="compositionally biased region" description="Polar residues" evidence="14">
    <location>
        <begin position="48"/>
        <end position="63"/>
    </location>
</feature>
<evidence type="ECO:0000256" key="12">
    <source>
        <dbReference type="ARBA" id="ARBA00023295"/>
    </source>
</evidence>
<dbReference type="InterPro" id="IPR000445">
    <property type="entry name" value="HhH_motif"/>
</dbReference>
<keyword evidence="13" id="KW-0539">Nucleus</keyword>
<dbReference type="InterPro" id="IPR004035">
    <property type="entry name" value="Endouclease-III_FeS-bd_BS"/>
</dbReference>
<feature type="compositionally biased region" description="Basic and acidic residues" evidence="14">
    <location>
        <begin position="76"/>
        <end position="85"/>
    </location>
</feature>
<evidence type="ECO:0000256" key="13">
    <source>
        <dbReference type="HAMAP-Rule" id="MF_03183"/>
    </source>
</evidence>
<keyword evidence="10 13" id="KW-0234">DNA repair</keyword>
<dbReference type="SMART" id="SM00478">
    <property type="entry name" value="ENDO3c"/>
    <property type="match status" value="1"/>
</dbReference>
<evidence type="ECO:0000256" key="4">
    <source>
        <dbReference type="ARBA" id="ARBA00022723"/>
    </source>
</evidence>
<comment type="caution">
    <text evidence="13">Lacks conserved residue(s) required for the propagation of feature annotation.</text>
</comment>
<dbReference type="HAMAP" id="MF_03183">
    <property type="entry name" value="Endonuclease_III_Nth"/>
    <property type="match status" value="1"/>
</dbReference>
<dbReference type="CDD" id="cd00056">
    <property type="entry name" value="ENDO3c"/>
    <property type="match status" value="1"/>
</dbReference>
<dbReference type="EC" id="4.2.99.18" evidence="13"/>
<reference evidence="15" key="1">
    <citation type="submission" date="2020-04" db="EMBL/GenBank/DDBJ databases">
        <authorList>
            <person name="Alioto T."/>
            <person name="Alioto T."/>
            <person name="Gomez Garrido J."/>
        </authorList>
    </citation>
    <scope>NUCLEOTIDE SEQUENCE</scope>
    <source>
        <strain evidence="15">A484AB</strain>
    </source>
</reference>
<keyword evidence="3" id="KW-0004">4Fe-4S</keyword>
<evidence type="ECO:0000256" key="11">
    <source>
        <dbReference type="ARBA" id="ARBA00023239"/>
    </source>
</evidence>
<accession>A0A7D9DKL1</accession>
<evidence type="ECO:0000256" key="3">
    <source>
        <dbReference type="ARBA" id="ARBA00022485"/>
    </source>
</evidence>
<evidence type="ECO:0000256" key="2">
    <source>
        <dbReference type="ARBA" id="ARBA00008343"/>
    </source>
</evidence>
<dbReference type="InterPro" id="IPR023170">
    <property type="entry name" value="HhH_base_excis_C"/>
</dbReference>
<evidence type="ECO:0000256" key="6">
    <source>
        <dbReference type="ARBA" id="ARBA00022801"/>
    </source>
</evidence>
<evidence type="ECO:0000256" key="7">
    <source>
        <dbReference type="ARBA" id="ARBA00022946"/>
    </source>
</evidence>
<evidence type="ECO:0000256" key="14">
    <source>
        <dbReference type="SAM" id="MobiDB-lite"/>
    </source>
</evidence>
<comment type="function">
    <text evidence="13">Bifunctional DNA N-glycosylase with associated apurinic/apyrimidinic (AP) lyase function that catalyzes the first step in base excision repair (BER), the primary repair pathway for the repair of oxidative DNA damage. The DNA N-glycosylase activity releases the damaged DNA base from DNA by cleaving the N-glycosidic bond, leaving an AP site. The AP lyase activity cleaves the phosphodiester bond 3' to the AP site by a beta-elimination. Primarily recognizes and repairs oxidative base damage of pyrimidines.</text>
</comment>
<evidence type="ECO:0000313" key="16">
    <source>
        <dbReference type="Proteomes" id="UP001152795"/>
    </source>
</evidence>
<feature type="compositionally biased region" description="Basic and acidic residues" evidence="14">
    <location>
        <begin position="31"/>
        <end position="47"/>
    </location>
</feature>
<name>A0A7D9DKL1_PARCT</name>
<evidence type="ECO:0000256" key="10">
    <source>
        <dbReference type="ARBA" id="ARBA00023204"/>
    </source>
</evidence>
<sequence length="319" mass="36205">MATKSPYFASGTSTLVSVGRTLRSASRRNHVKIEYESKEETRNDSEGNTRQSKSDNFGNGSADQESHPRASKRPKKETDSVKVETENAGTWTPKNWQQQLENIREMRRDRNAAVDHQGCERTADVTAPPEVQRYQILISLMLSSQTKDQVTFEAMRKLKENNLTVENILKMSEDKIGELIKPVGFWKKKAGYIKKATEICHEQYTDDIPPTVEELVKLPGVGPKMAYITMNVAWNKLSGIGVDTHVHRISNRLGWVKKTTTVPEHTRIALESWLPREEWNDVNVLLVGFGQQICLPVKPLCSKCLNVNICPFGRKNKKK</sequence>
<organism evidence="15 16">
    <name type="scientific">Paramuricea clavata</name>
    <name type="common">Red gorgonian</name>
    <name type="synonym">Violescent sea-whip</name>
    <dbReference type="NCBI Taxonomy" id="317549"/>
    <lineage>
        <taxon>Eukaryota</taxon>
        <taxon>Metazoa</taxon>
        <taxon>Cnidaria</taxon>
        <taxon>Anthozoa</taxon>
        <taxon>Octocorallia</taxon>
        <taxon>Malacalcyonacea</taxon>
        <taxon>Plexauridae</taxon>
        <taxon>Paramuricea</taxon>
    </lineage>
</organism>
<dbReference type="Gene3D" id="1.10.340.30">
    <property type="entry name" value="Hypothetical protein, domain 2"/>
    <property type="match status" value="1"/>
</dbReference>
<keyword evidence="16" id="KW-1185">Reference proteome</keyword>
<keyword evidence="12 13" id="KW-0326">Glycosidase</keyword>
<dbReference type="Proteomes" id="UP001152795">
    <property type="component" value="Unassembled WGS sequence"/>
</dbReference>
<feature type="region of interest" description="Disordered" evidence="14">
    <location>
        <begin position="1"/>
        <end position="91"/>
    </location>
</feature>
<dbReference type="GO" id="GO:0005739">
    <property type="term" value="C:mitochondrion"/>
    <property type="evidence" value="ECO:0007669"/>
    <property type="project" value="UniProtKB-SubCell"/>
</dbReference>
<dbReference type="InterPro" id="IPR003265">
    <property type="entry name" value="HhH-GPD_domain"/>
</dbReference>
<dbReference type="PROSITE" id="PS00764">
    <property type="entry name" value="ENDONUCLEASE_III_1"/>
    <property type="match status" value="1"/>
</dbReference>
<dbReference type="EMBL" id="CACRXK020001102">
    <property type="protein sequence ID" value="CAB3986986.1"/>
    <property type="molecule type" value="Genomic_DNA"/>
</dbReference>
<dbReference type="GO" id="GO:0003677">
    <property type="term" value="F:DNA binding"/>
    <property type="evidence" value="ECO:0007669"/>
    <property type="project" value="UniProtKB-UniRule"/>
</dbReference>
<dbReference type="Gene3D" id="1.10.1670.10">
    <property type="entry name" value="Helix-hairpin-Helix base-excision DNA repair enzymes (C-terminal)"/>
    <property type="match status" value="1"/>
</dbReference>
<keyword evidence="9" id="KW-0411">Iron-sulfur</keyword>
<dbReference type="OrthoDB" id="2099276at2759"/>
<dbReference type="PANTHER" id="PTHR43286:SF1">
    <property type="entry name" value="ENDONUCLEASE III-LIKE PROTEIN 1"/>
    <property type="match status" value="1"/>
</dbReference>
<dbReference type="Pfam" id="PF00730">
    <property type="entry name" value="HhH-GPD"/>
    <property type="match status" value="1"/>
</dbReference>